<reference evidence="1 2" key="1">
    <citation type="submission" date="2018-05" db="EMBL/GenBank/DDBJ databases">
        <title>Streptomyces venezuelae.</title>
        <authorList>
            <person name="Kim W."/>
            <person name="Lee N."/>
            <person name="Cho B.-K."/>
        </authorList>
    </citation>
    <scope>NUCLEOTIDE SEQUENCE [LARGE SCALE GENOMIC DNA]</scope>
    <source>
        <strain evidence="1 2">ATCC 14584</strain>
    </source>
</reference>
<gene>
    <name evidence="1" type="ORF">DEJ48_16530</name>
</gene>
<sequence>MDYDTDLWMQIPNSWEGTPWKGPKEWGRDLSAAWWGDSGLEPSRKDLKILAATLRSCAERFPLSHPGFDVYLHLPDPRLMPLPVYVASIEAEGDRDESLRALVTTDDPDLVEKPIVEDFTSDLLGTGLRSLRYTQLPRAESEGGTLVAGVRYAWRHEASACDVVVIVSAPDPRRVLGAMDDLDDFVHRIGMPGPGPGPGEAQGPS</sequence>
<dbReference type="AlphaFoldDB" id="A0A5P2BWD2"/>
<evidence type="ECO:0000313" key="1">
    <source>
        <dbReference type="EMBL" id="QES34795.1"/>
    </source>
</evidence>
<protein>
    <submittedName>
        <fullName evidence="1">Uncharacterized protein</fullName>
    </submittedName>
</protein>
<accession>A0A5P2BWD2</accession>
<name>A0A5P2BWD2_STRVZ</name>
<dbReference type="Proteomes" id="UP000322927">
    <property type="component" value="Chromosome"/>
</dbReference>
<proteinExistence type="predicted"/>
<organism evidence="1 2">
    <name type="scientific">Streptomyces venezuelae</name>
    <dbReference type="NCBI Taxonomy" id="54571"/>
    <lineage>
        <taxon>Bacteria</taxon>
        <taxon>Bacillati</taxon>
        <taxon>Actinomycetota</taxon>
        <taxon>Actinomycetes</taxon>
        <taxon>Kitasatosporales</taxon>
        <taxon>Streptomycetaceae</taxon>
        <taxon>Streptomyces</taxon>
    </lineage>
</organism>
<evidence type="ECO:0000313" key="2">
    <source>
        <dbReference type="Proteomes" id="UP000322927"/>
    </source>
</evidence>
<dbReference type="EMBL" id="CP029192">
    <property type="protein sequence ID" value="QES34795.1"/>
    <property type="molecule type" value="Genomic_DNA"/>
</dbReference>